<evidence type="ECO:0000313" key="4">
    <source>
        <dbReference type="Proteomes" id="UP000032300"/>
    </source>
</evidence>
<keyword evidence="2" id="KW-1133">Transmembrane helix</keyword>
<feature type="transmembrane region" description="Helical" evidence="2">
    <location>
        <begin position="60"/>
        <end position="82"/>
    </location>
</feature>
<keyword evidence="2" id="KW-0472">Membrane</keyword>
<evidence type="ECO:0000256" key="1">
    <source>
        <dbReference type="SAM" id="MobiDB-lite"/>
    </source>
</evidence>
<gene>
    <name evidence="3" type="ORF">TS85_15855</name>
</gene>
<accession>A0A7U4LFY9</accession>
<name>A0A7U4LFY9_9SPHN</name>
<keyword evidence="4" id="KW-1185">Reference proteome</keyword>
<organism evidence="3 4">
    <name type="scientific">Sphingomonas hengshuiensis</name>
    <dbReference type="NCBI Taxonomy" id="1609977"/>
    <lineage>
        <taxon>Bacteria</taxon>
        <taxon>Pseudomonadati</taxon>
        <taxon>Pseudomonadota</taxon>
        <taxon>Alphaproteobacteria</taxon>
        <taxon>Sphingomonadales</taxon>
        <taxon>Sphingomonadaceae</taxon>
        <taxon>Sphingomonas</taxon>
    </lineage>
</organism>
<feature type="region of interest" description="Disordered" evidence="1">
    <location>
        <begin position="1"/>
        <end position="20"/>
    </location>
</feature>
<dbReference type="AlphaFoldDB" id="A0A7U4LFY9"/>
<proteinExistence type="predicted"/>
<sequence length="85" mass="9256">MSAERARRHKSPRYHPAAPGRADRLILARLDRTHPSWCRCTRCTPPGPADRGPLRGCAPALGLVAGVLFVALRGTPALALIFRSF</sequence>
<reference evidence="3 4" key="2">
    <citation type="submission" date="2015-02" db="EMBL/GenBank/DDBJ databases">
        <title>The complete genome of Sphingomonas hengshuiensis sp. WHSC-8 isolated from soil of Hengshui Lake.</title>
        <authorList>
            <person name="Wei S."/>
            <person name="Guo J."/>
            <person name="Su C."/>
            <person name="Wu R."/>
            <person name="Zhang Z."/>
            <person name="Liang K."/>
            <person name="Li H."/>
            <person name="Wang T."/>
            <person name="Liu H."/>
            <person name="Zhang C."/>
            <person name="Li Z."/>
            <person name="Wang Q."/>
            <person name="Meng J."/>
        </authorList>
    </citation>
    <scope>NUCLEOTIDE SEQUENCE [LARGE SCALE GENOMIC DNA]</scope>
    <source>
        <strain evidence="3 4">WHSC-8</strain>
    </source>
</reference>
<dbReference type="KEGG" id="sphi:TS85_15855"/>
<keyword evidence="2" id="KW-0812">Transmembrane</keyword>
<evidence type="ECO:0000313" key="3">
    <source>
        <dbReference type="EMBL" id="AJP72950.1"/>
    </source>
</evidence>
<reference evidence="3 4" key="1">
    <citation type="journal article" date="2015" name="Int. J. Syst. Evol. Microbiol.">
        <title>Sphingomonas hengshuiensis sp. nov., isolated from lake wetland.</title>
        <authorList>
            <person name="Wei S."/>
            <person name="Wang T."/>
            <person name="Liu H."/>
            <person name="Zhang C."/>
            <person name="Guo J."/>
            <person name="Wang Q."/>
            <person name="Liang K."/>
            <person name="Zhang Z."/>
        </authorList>
    </citation>
    <scope>NUCLEOTIDE SEQUENCE [LARGE SCALE GENOMIC DNA]</scope>
    <source>
        <strain evidence="3 4">WHSC-8</strain>
    </source>
</reference>
<dbReference type="EMBL" id="CP010836">
    <property type="protein sequence ID" value="AJP72950.1"/>
    <property type="molecule type" value="Genomic_DNA"/>
</dbReference>
<dbReference type="RefSeq" id="WP_044333545.1">
    <property type="nucleotide sequence ID" value="NZ_CP010836.1"/>
</dbReference>
<protein>
    <submittedName>
        <fullName evidence="3">Uncharacterized protein</fullName>
    </submittedName>
</protein>
<feature type="compositionally biased region" description="Basic residues" evidence="1">
    <location>
        <begin position="1"/>
        <end position="13"/>
    </location>
</feature>
<evidence type="ECO:0000256" key="2">
    <source>
        <dbReference type="SAM" id="Phobius"/>
    </source>
</evidence>
<dbReference type="Proteomes" id="UP000032300">
    <property type="component" value="Chromosome"/>
</dbReference>